<protein>
    <submittedName>
        <fullName evidence="1">Uncharacterized protein</fullName>
    </submittedName>
</protein>
<dbReference type="AlphaFoldDB" id="A0A9D4HNK1"/>
<dbReference type="EMBL" id="JAIWYP010000012">
    <property type="protein sequence ID" value="KAH3723913.1"/>
    <property type="molecule type" value="Genomic_DNA"/>
</dbReference>
<sequence length="105" mass="11988">MATAAIKAVRTRYRNILEREEEKLKVIISSFNENVDDVEECIKKVNKCIHVITSDCSKLSEHMDKILKAVGENDDSSVQAKVESDCELILKCEQDILRLQPVLIR</sequence>
<keyword evidence="2" id="KW-1185">Reference proteome</keyword>
<reference evidence="1" key="2">
    <citation type="submission" date="2020-11" db="EMBL/GenBank/DDBJ databases">
        <authorList>
            <person name="McCartney M.A."/>
            <person name="Auch B."/>
            <person name="Kono T."/>
            <person name="Mallez S."/>
            <person name="Becker A."/>
            <person name="Gohl D.M."/>
            <person name="Silverstein K.A.T."/>
            <person name="Koren S."/>
            <person name="Bechman K.B."/>
            <person name="Herman A."/>
            <person name="Abrahante J.E."/>
            <person name="Garbe J."/>
        </authorList>
    </citation>
    <scope>NUCLEOTIDE SEQUENCE</scope>
    <source>
        <strain evidence="1">Duluth1</strain>
        <tissue evidence="1">Whole animal</tissue>
    </source>
</reference>
<organism evidence="1 2">
    <name type="scientific">Dreissena polymorpha</name>
    <name type="common">Zebra mussel</name>
    <name type="synonym">Mytilus polymorpha</name>
    <dbReference type="NCBI Taxonomy" id="45954"/>
    <lineage>
        <taxon>Eukaryota</taxon>
        <taxon>Metazoa</taxon>
        <taxon>Spiralia</taxon>
        <taxon>Lophotrochozoa</taxon>
        <taxon>Mollusca</taxon>
        <taxon>Bivalvia</taxon>
        <taxon>Autobranchia</taxon>
        <taxon>Heteroconchia</taxon>
        <taxon>Euheterodonta</taxon>
        <taxon>Imparidentia</taxon>
        <taxon>Neoheterodontei</taxon>
        <taxon>Myida</taxon>
        <taxon>Dreissenoidea</taxon>
        <taxon>Dreissenidae</taxon>
        <taxon>Dreissena</taxon>
    </lineage>
</organism>
<gene>
    <name evidence="1" type="ORF">DPMN_049711</name>
</gene>
<dbReference type="Proteomes" id="UP000828390">
    <property type="component" value="Unassembled WGS sequence"/>
</dbReference>
<comment type="caution">
    <text evidence="1">The sequence shown here is derived from an EMBL/GenBank/DDBJ whole genome shotgun (WGS) entry which is preliminary data.</text>
</comment>
<accession>A0A9D4HNK1</accession>
<evidence type="ECO:0000313" key="2">
    <source>
        <dbReference type="Proteomes" id="UP000828390"/>
    </source>
</evidence>
<name>A0A9D4HNK1_DREPO</name>
<reference evidence="1" key="1">
    <citation type="journal article" date="2019" name="bioRxiv">
        <title>The Genome of the Zebra Mussel, Dreissena polymorpha: A Resource for Invasive Species Research.</title>
        <authorList>
            <person name="McCartney M.A."/>
            <person name="Auch B."/>
            <person name="Kono T."/>
            <person name="Mallez S."/>
            <person name="Zhang Y."/>
            <person name="Obille A."/>
            <person name="Becker A."/>
            <person name="Abrahante J.E."/>
            <person name="Garbe J."/>
            <person name="Badalamenti J.P."/>
            <person name="Herman A."/>
            <person name="Mangelson H."/>
            <person name="Liachko I."/>
            <person name="Sullivan S."/>
            <person name="Sone E.D."/>
            <person name="Koren S."/>
            <person name="Silverstein K.A.T."/>
            <person name="Beckman K.B."/>
            <person name="Gohl D.M."/>
        </authorList>
    </citation>
    <scope>NUCLEOTIDE SEQUENCE</scope>
    <source>
        <strain evidence="1">Duluth1</strain>
        <tissue evidence="1">Whole animal</tissue>
    </source>
</reference>
<proteinExistence type="predicted"/>
<evidence type="ECO:0000313" key="1">
    <source>
        <dbReference type="EMBL" id="KAH3723913.1"/>
    </source>
</evidence>